<evidence type="ECO:0000313" key="3">
    <source>
        <dbReference type="Proteomes" id="UP000011607"/>
    </source>
</evidence>
<accession>M0LRW5</accession>
<proteinExistence type="predicted"/>
<dbReference type="SUPFAM" id="SSF51695">
    <property type="entry name" value="PLC-like phosphodiesterases"/>
    <property type="match status" value="1"/>
</dbReference>
<dbReference type="RefSeq" id="WP_006673247.1">
    <property type="nucleotide sequence ID" value="NZ_AOMA01000116.1"/>
</dbReference>
<dbReference type="eggNOG" id="arCOG00701">
    <property type="taxonomic scope" value="Archaea"/>
</dbReference>
<gene>
    <name evidence="2" type="ORF">C446_11712</name>
</gene>
<protein>
    <submittedName>
        <fullName evidence="2">Glycerophosphoryl diester phosphodiesterase</fullName>
    </submittedName>
</protein>
<sequence>MTEPDIIAHRGYAGVTPENTVRAVQEAAARDETGMIEIDVQPAACGTPVVIHDERLEGTPGRDGRPLTDADGVVWETPLEQIRAARVVGTDETVPTLSELLEAVPESVGLNVELKNPGTSALRVGESLSPDVRDERRAVWEPFVERVVDCCRDFDGDLLFSSFCEGALAALREVTPRYAAAVLVWDDLEAGLEIADRYDCEAIHPPRNAVPGTPLATTSYAGLPAGEPGVDVLERAHEAGRAVNVWTVETWAQYEQLAEAGVDGIIADYPGLSSSDRET</sequence>
<dbReference type="PROSITE" id="PS51704">
    <property type="entry name" value="GP_PDE"/>
    <property type="match status" value="1"/>
</dbReference>
<dbReference type="InterPro" id="IPR030395">
    <property type="entry name" value="GP_PDE_dom"/>
</dbReference>
<dbReference type="Pfam" id="PF03009">
    <property type="entry name" value="GDPD"/>
    <property type="match status" value="1"/>
</dbReference>
<dbReference type="EMBL" id="AOMA01000116">
    <property type="protein sequence ID" value="EMA36322.1"/>
    <property type="molecule type" value="Genomic_DNA"/>
</dbReference>
<reference evidence="2 3" key="1">
    <citation type="journal article" date="2014" name="PLoS Genet.">
        <title>Phylogenetically driven sequencing of extremely halophilic archaea reveals strategies for static and dynamic osmo-response.</title>
        <authorList>
            <person name="Becker E.A."/>
            <person name="Seitzer P.M."/>
            <person name="Tritt A."/>
            <person name="Larsen D."/>
            <person name="Krusor M."/>
            <person name="Yao A.I."/>
            <person name="Wu D."/>
            <person name="Madern D."/>
            <person name="Eisen J.A."/>
            <person name="Darling A.E."/>
            <person name="Facciotti M.T."/>
        </authorList>
    </citation>
    <scope>NUCLEOTIDE SEQUENCE [LARGE SCALE GENOMIC DNA]</scope>
    <source>
        <strain evidence="2 3">JCM 10879</strain>
    </source>
</reference>
<evidence type="ECO:0000259" key="1">
    <source>
        <dbReference type="PROSITE" id="PS51704"/>
    </source>
</evidence>
<comment type="caution">
    <text evidence="2">The sequence shown here is derived from an EMBL/GenBank/DDBJ whole genome shotgun (WGS) entry which is preliminary data.</text>
</comment>
<dbReference type="AlphaFoldDB" id="M0LRW5"/>
<name>M0LRW5_9EURY</name>
<dbReference type="OrthoDB" id="19020at2157"/>
<evidence type="ECO:0000313" key="2">
    <source>
        <dbReference type="EMBL" id="EMA36322.1"/>
    </source>
</evidence>
<dbReference type="Gene3D" id="3.20.20.190">
    <property type="entry name" value="Phosphatidylinositol (PI) phosphodiesterase"/>
    <property type="match status" value="1"/>
</dbReference>
<dbReference type="CDD" id="cd08556">
    <property type="entry name" value="GDPD"/>
    <property type="match status" value="1"/>
</dbReference>
<dbReference type="GO" id="GO:0006629">
    <property type="term" value="P:lipid metabolic process"/>
    <property type="evidence" value="ECO:0007669"/>
    <property type="project" value="InterPro"/>
</dbReference>
<dbReference type="Proteomes" id="UP000011607">
    <property type="component" value="Unassembled WGS sequence"/>
</dbReference>
<dbReference type="PANTHER" id="PTHR46211">
    <property type="entry name" value="GLYCEROPHOSPHORYL DIESTER PHOSPHODIESTERASE"/>
    <property type="match status" value="1"/>
</dbReference>
<dbReference type="InterPro" id="IPR017946">
    <property type="entry name" value="PLC-like_Pdiesterase_TIM-brl"/>
</dbReference>
<organism evidence="2 3">
    <name type="scientific">Halobiforma nitratireducens JCM 10879</name>
    <dbReference type="NCBI Taxonomy" id="1227454"/>
    <lineage>
        <taxon>Archaea</taxon>
        <taxon>Methanobacteriati</taxon>
        <taxon>Methanobacteriota</taxon>
        <taxon>Stenosarchaea group</taxon>
        <taxon>Halobacteria</taxon>
        <taxon>Halobacteriales</taxon>
        <taxon>Natrialbaceae</taxon>
        <taxon>Halobiforma</taxon>
    </lineage>
</organism>
<dbReference type="STRING" id="1227454.C446_11712"/>
<dbReference type="GO" id="GO:0008081">
    <property type="term" value="F:phosphoric diester hydrolase activity"/>
    <property type="evidence" value="ECO:0007669"/>
    <property type="project" value="InterPro"/>
</dbReference>
<dbReference type="PATRIC" id="fig|1227454.3.peg.2384"/>
<feature type="domain" description="GP-PDE" evidence="1">
    <location>
        <begin position="4"/>
        <end position="277"/>
    </location>
</feature>
<dbReference type="PANTHER" id="PTHR46211:SF14">
    <property type="entry name" value="GLYCEROPHOSPHODIESTER PHOSPHODIESTERASE"/>
    <property type="match status" value="1"/>
</dbReference>
<keyword evidence="3" id="KW-1185">Reference proteome</keyword>